<proteinExistence type="predicted"/>
<protein>
    <recommendedName>
        <fullName evidence="4">Invasion associated locus B (IalB) protein</fullName>
    </recommendedName>
</protein>
<evidence type="ECO:0000313" key="2">
    <source>
        <dbReference type="EMBL" id="SLN53905.1"/>
    </source>
</evidence>
<gene>
    <name evidence="2" type="ORF">PSM7751_02605</name>
</gene>
<dbReference type="AlphaFoldDB" id="A0A1X6ZKQ3"/>
<name>A0A1X6ZKQ3_9RHOB</name>
<dbReference type="Proteomes" id="UP000193963">
    <property type="component" value="Unassembled WGS sequence"/>
</dbReference>
<keyword evidence="1" id="KW-0732">Signal</keyword>
<accession>A0A1X6ZKQ3</accession>
<evidence type="ECO:0000256" key="1">
    <source>
        <dbReference type="SAM" id="SignalP"/>
    </source>
</evidence>
<organism evidence="2 3">
    <name type="scientific">Pseudooceanicola marinus</name>
    <dbReference type="NCBI Taxonomy" id="396013"/>
    <lineage>
        <taxon>Bacteria</taxon>
        <taxon>Pseudomonadati</taxon>
        <taxon>Pseudomonadota</taxon>
        <taxon>Alphaproteobacteria</taxon>
        <taxon>Rhodobacterales</taxon>
        <taxon>Paracoccaceae</taxon>
        <taxon>Pseudooceanicola</taxon>
    </lineage>
</organism>
<dbReference type="OrthoDB" id="7860450at2"/>
<feature type="signal peptide" evidence="1">
    <location>
        <begin position="1"/>
        <end position="42"/>
    </location>
</feature>
<feature type="chain" id="PRO_5012146134" description="Invasion associated locus B (IalB) protein" evidence="1">
    <location>
        <begin position="43"/>
        <end position="195"/>
    </location>
</feature>
<dbReference type="RefSeq" id="WP_085888651.1">
    <property type="nucleotide sequence ID" value="NZ_FWFN01000005.1"/>
</dbReference>
<evidence type="ECO:0000313" key="3">
    <source>
        <dbReference type="Proteomes" id="UP000193963"/>
    </source>
</evidence>
<sequence length="195" mass="20830">MRAFRTARLLKDHLPAAPVLAVPALALAAAAAALLASPAPVAAQPVIETDTAKIFEQHWMQSKEADKNGLLMYLDEERALTGDYLSIRCEEGVRSVRLGFGTPLPQVAEGEAEADFAIDGQATTYRLGYTGKTPDPAISKGDIHGYRMLFDSAAARDSFLASLQRGSELRVEGQALPISLAGSGQAIREQAGYCR</sequence>
<reference evidence="2 3" key="1">
    <citation type="submission" date="2017-03" db="EMBL/GenBank/DDBJ databases">
        <authorList>
            <person name="Afonso C.L."/>
            <person name="Miller P.J."/>
            <person name="Scott M.A."/>
            <person name="Spackman E."/>
            <person name="Goraichik I."/>
            <person name="Dimitrov K.M."/>
            <person name="Suarez D.L."/>
            <person name="Swayne D.E."/>
        </authorList>
    </citation>
    <scope>NUCLEOTIDE SEQUENCE [LARGE SCALE GENOMIC DNA]</scope>
    <source>
        <strain evidence="2 3">CECT 7751</strain>
    </source>
</reference>
<keyword evidence="3" id="KW-1185">Reference proteome</keyword>
<dbReference type="EMBL" id="FWFN01000005">
    <property type="protein sequence ID" value="SLN53905.1"/>
    <property type="molecule type" value="Genomic_DNA"/>
</dbReference>
<evidence type="ECO:0008006" key="4">
    <source>
        <dbReference type="Google" id="ProtNLM"/>
    </source>
</evidence>